<evidence type="ECO:0000256" key="1">
    <source>
        <dbReference type="SAM" id="SignalP"/>
    </source>
</evidence>
<accession>A0ABS7J8U9</accession>
<dbReference type="PROSITE" id="PS51257">
    <property type="entry name" value="PROKAR_LIPOPROTEIN"/>
    <property type="match status" value="1"/>
</dbReference>
<proteinExistence type="predicted"/>
<feature type="signal peptide" evidence="1">
    <location>
        <begin position="1"/>
        <end position="17"/>
    </location>
</feature>
<dbReference type="PIRSF" id="PIRSF028431">
    <property type="entry name" value="UCP028431"/>
    <property type="match status" value="1"/>
</dbReference>
<keyword evidence="4" id="KW-1185">Reference proteome</keyword>
<dbReference type="Proteomes" id="UP000755104">
    <property type="component" value="Unassembled WGS sequence"/>
</dbReference>
<keyword evidence="1" id="KW-0732">Signal</keyword>
<comment type="caution">
    <text evidence="3">The sequence shown here is derived from an EMBL/GenBank/DDBJ whole genome shotgun (WGS) entry which is preliminary data.</text>
</comment>
<organism evidence="3 4">
    <name type="scientific">Qipengyuania qiaonensis</name>
    <dbReference type="NCBI Taxonomy" id="2867240"/>
    <lineage>
        <taxon>Bacteria</taxon>
        <taxon>Pseudomonadati</taxon>
        <taxon>Pseudomonadota</taxon>
        <taxon>Alphaproteobacteria</taxon>
        <taxon>Sphingomonadales</taxon>
        <taxon>Erythrobacteraceae</taxon>
        <taxon>Qipengyuania</taxon>
    </lineage>
</organism>
<dbReference type="InterPro" id="IPR019282">
    <property type="entry name" value="Glycoamylase-like_cons_dom"/>
</dbReference>
<sequence>MKLIAACAALYSLGLTACVAVEPIETGRGAAAAAEAANVGSFSEDLTQRTFRYFWDTTDTERCLAPDRWPSNPFSSIAATGYALTAFGIGAERGYVSRDEAAARTRDCLEFYWNAPQGVAESGMSGHKGFFYHFLNFEDGTRRGTTELSTVDTSLLLGGVLFAQSYFDRDTPVETEIRDLAEKIYRRVDWTFAQRENSRIPSANGGGGKAIAMGWYPERGENGDFGTHDWVGYNEGMLVYILAAGSPTHPIGKDAWDQGWAADLEKDWGTYYGYEHLQFEPLFGHQYSHVWIDFRGIQDEFMRGKGIDYFENSRRATLSQRAYGADNPNDWKDYSADIWGWTASDGPAGSRGEYTVNGKLRNFMTYSARGVSGIRVVDDGTIVPTAPGGSIPFAPEVTIPALMNMKAKYGDRLYTDYGFKDAINPSFTFVEEGSTSGDADPVKGWVARDHLGIDQGPILAMMENHRSELVWRTMRKNPHIRRGLERMGFTGGWLDQPPQ</sequence>
<dbReference type="Gene3D" id="1.50.10.140">
    <property type="match status" value="1"/>
</dbReference>
<evidence type="ECO:0000259" key="2">
    <source>
        <dbReference type="Pfam" id="PF10091"/>
    </source>
</evidence>
<dbReference type="RefSeq" id="WP_221559900.1">
    <property type="nucleotide sequence ID" value="NZ_JAIGNO010000013.1"/>
</dbReference>
<name>A0ABS7J8U9_9SPHN</name>
<evidence type="ECO:0000313" key="4">
    <source>
        <dbReference type="Proteomes" id="UP000755104"/>
    </source>
</evidence>
<dbReference type="InterPro" id="IPR016883">
    <property type="entry name" value="UCP028431"/>
</dbReference>
<gene>
    <name evidence="3" type="ORF">K3174_14505</name>
</gene>
<reference evidence="3 4" key="1">
    <citation type="submission" date="2021-08" db="EMBL/GenBank/DDBJ databases">
        <title>Comparative Genomics Analysis of the Genus Qipengyuania Reveals Extensive Genetic Diversity and Metabolic Versatility, Including the Description of Fifteen Novel Species.</title>
        <authorList>
            <person name="Liu Y."/>
        </authorList>
    </citation>
    <scope>NUCLEOTIDE SEQUENCE [LARGE SCALE GENOMIC DNA]</scope>
    <source>
        <strain evidence="3 4">6D47A</strain>
    </source>
</reference>
<feature type="domain" description="Glycoamylase-like" evidence="2">
    <location>
        <begin position="228"/>
        <end position="478"/>
    </location>
</feature>
<evidence type="ECO:0000313" key="3">
    <source>
        <dbReference type="EMBL" id="MBX7483743.1"/>
    </source>
</evidence>
<dbReference type="EMBL" id="JAIGNO010000013">
    <property type="protein sequence ID" value="MBX7483743.1"/>
    <property type="molecule type" value="Genomic_DNA"/>
</dbReference>
<dbReference type="Pfam" id="PF10091">
    <property type="entry name" value="Glycoamylase"/>
    <property type="match status" value="1"/>
</dbReference>
<protein>
    <submittedName>
        <fullName evidence="3">Tat pathway signal protein</fullName>
    </submittedName>
</protein>
<feature type="chain" id="PRO_5045246898" evidence="1">
    <location>
        <begin position="18"/>
        <end position="499"/>
    </location>
</feature>